<dbReference type="OrthoDB" id="9798835at2"/>
<gene>
    <name evidence="5" type="ORF">FHX34_103530</name>
</gene>
<proteinExistence type="predicted"/>
<keyword evidence="2" id="KW-0238">DNA-binding</keyword>
<dbReference type="PANTHER" id="PTHR33154">
    <property type="entry name" value="TRANSCRIPTIONAL REGULATOR, ARSR FAMILY"/>
    <property type="match status" value="1"/>
</dbReference>
<dbReference type="RefSeq" id="WP_122979682.1">
    <property type="nucleotide sequence ID" value="NZ_BOMX01000113.1"/>
</dbReference>
<accession>A0A561WAW9</accession>
<dbReference type="InterPro" id="IPR001845">
    <property type="entry name" value="HTH_ArsR_DNA-bd_dom"/>
</dbReference>
<name>A0A561WAW9_ACTTI</name>
<keyword evidence="1" id="KW-0805">Transcription regulation</keyword>
<keyword evidence="3" id="KW-0804">Transcription</keyword>
<organism evidence="5 6">
    <name type="scientific">Actinoplanes teichomyceticus</name>
    <dbReference type="NCBI Taxonomy" id="1867"/>
    <lineage>
        <taxon>Bacteria</taxon>
        <taxon>Bacillati</taxon>
        <taxon>Actinomycetota</taxon>
        <taxon>Actinomycetes</taxon>
        <taxon>Micromonosporales</taxon>
        <taxon>Micromonosporaceae</taxon>
        <taxon>Actinoplanes</taxon>
    </lineage>
</organism>
<comment type="caution">
    <text evidence="5">The sequence shown here is derived from an EMBL/GenBank/DDBJ whole genome shotgun (WGS) entry which is preliminary data.</text>
</comment>
<dbReference type="PROSITE" id="PS50987">
    <property type="entry name" value="HTH_ARSR_2"/>
    <property type="match status" value="1"/>
</dbReference>
<dbReference type="Pfam" id="PF01022">
    <property type="entry name" value="HTH_5"/>
    <property type="match status" value="1"/>
</dbReference>
<dbReference type="PRINTS" id="PR00778">
    <property type="entry name" value="HTHARSR"/>
</dbReference>
<evidence type="ECO:0000259" key="4">
    <source>
        <dbReference type="PROSITE" id="PS50987"/>
    </source>
</evidence>
<evidence type="ECO:0000256" key="3">
    <source>
        <dbReference type="ARBA" id="ARBA00023163"/>
    </source>
</evidence>
<dbReference type="PANTHER" id="PTHR33154:SF18">
    <property type="entry name" value="ARSENICAL RESISTANCE OPERON REPRESSOR"/>
    <property type="match status" value="1"/>
</dbReference>
<dbReference type="CDD" id="cd00090">
    <property type="entry name" value="HTH_ARSR"/>
    <property type="match status" value="1"/>
</dbReference>
<evidence type="ECO:0000313" key="6">
    <source>
        <dbReference type="Proteomes" id="UP000320239"/>
    </source>
</evidence>
<dbReference type="Proteomes" id="UP000320239">
    <property type="component" value="Unassembled WGS sequence"/>
</dbReference>
<feature type="domain" description="HTH arsR-type" evidence="4">
    <location>
        <begin position="9"/>
        <end position="102"/>
    </location>
</feature>
<evidence type="ECO:0000256" key="2">
    <source>
        <dbReference type="ARBA" id="ARBA00023125"/>
    </source>
</evidence>
<dbReference type="SUPFAM" id="SSF46785">
    <property type="entry name" value="Winged helix' DNA-binding domain"/>
    <property type="match status" value="1"/>
</dbReference>
<protein>
    <submittedName>
        <fullName evidence="5">ArsR family transcriptional regulator</fullName>
    </submittedName>
</protein>
<evidence type="ECO:0000313" key="5">
    <source>
        <dbReference type="EMBL" id="TWG21001.1"/>
    </source>
</evidence>
<dbReference type="GO" id="GO:0003677">
    <property type="term" value="F:DNA binding"/>
    <property type="evidence" value="ECO:0007669"/>
    <property type="project" value="UniProtKB-KW"/>
</dbReference>
<dbReference type="GO" id="GO:0003700">
    <property type="term" value="F:DNA-binding transcription factor activity"/>
    <property type="evidence" value="ECO:0007669"/>
    <property type="project" value="InterPro"/>
</dbReference>
<sequence>MTSPFAANFTPDDAAVLAGQLWVLADPARLRIIHLLAVRGAMANRDLEGPIGLTQPTISHHVRILREAGLIVSTQDGHCILRELDRAALRKLALAIDPAVRR</sequence>
<dbReference type="Gene3D" id="1.10.10.10">
    <property type="entry name" value="Winged helix-like DNA-binding domain superfamily/Winged helix DNA-binding domain"/>
    <property type="match status" value="1"/>
</dbReference>
<evidence type="ECO:0000256" key="1">
    <source>
        <dbReference type="ARBA" id="ARBA00023015"/>
    </source>
</evidence>
<dbReference type="InterPro" id="IPR011991">
    <property type="entry name" value="ArsR-like_HTH"/>
</dbReference>
<dbReference type="NCBIfam" id="NF033788">
    <property type="entry name" value="HTH_metalloreg"/>
    <property type="match status" value="1"/>
</dbReference>
<reference evidence="5 6" key="1">
    <citation type="submission" date="2019-06" db="EMBL/GenBank/DDBJ databases">
        <title>Sequencing the genomes of 1000 actinobacteria strains.</title>
        <authorList>
            <person name="Klenk H.-P."/>
        </authorList>
    </citation>
    <scope>NUCLEOTIDE SEQUENCE [LARGE SCALE GENOMIC DNA]</scope>
    <source>
        <strain evidence="5 6">DSM 43866</strain>
    </source>
</reference>
<dbReference type="InterPro" id="IPR051081">
    <property type="entry name" value="HTH_MetalResp_TranReg"/>
</dbReference>
<dbReference type="InterPro" id="IPR036390">
    <property type="entry name" value="WH_DNA-bd_sf"/>
</dbReference>
<dbReference type="InterPro" id="IPR036388">
    <property type="entry name" value="WH-like_DNA-bd_sf"/>
</dbReference>
<dbReference type="AlphaFoldDB" id="A0A561WAW9"/>
<dbReference type="SMART" id="SM00418">
    <property type="entry name" value="HTH_ARSR"/>
    <property type="match status" value="1"/>
</dbReference>
<keyword evidence="6" id="KW-1185">Reference proteome</keyword>
<dbReference type="EMBL" id="VIWY01000003">
    <property type="protein sequence ID" value="TWG21001.1"/>
    <property type="molecule type" value="Genomic_DNA"/>
</dbReference>